<keyword evidence="2" id="KW-1185">Reference proteome</keyword>
<organism evidence="1 2">
    <name type="scientific">Austropuccinia psidii MF-1</name>
    <dbReference type="NCBI Taxonomy" id="1389203"/>
    <lineage>
        <taxon>Eukaryota</taxon>
        <taxon>Fungi</taxon>
        <taxon>Dikarya</taxon>
        <taxon>Basidiomycota</taxon>
        <taxon>Pucciniomycotina</taxon>
        <taxon>Pucciniomycetes</taxon>
        <taxon>Pucciniales</taxon>
        <taxon>Sphaerophragmiaceae</taxon>
        <taxon>Austropuccinia</taxon>
    </lineage>
</organism>
<gene>
    <name evidence="1" type="ORF">O181_076388</name>
</gene>
<reference evidence="1" key="1">
    <citation type="submission" date="2021-03" db="EMBL/GenBank/DDBJ databases">
        <title>Draft genome sequence of rust myrtle Austropuccinia psidii MF-1, a brazilian biotype.</title>
        <authorList>
            <person name="Quecine M.C."/>
            <person name="Pachon D.M.R."/>
            <person name="Bonatelli M.L."/>
            <person name="Correr F.H."/>
            <person name="Franceschini L.M."/>
            <person name="Leite T.F."/>
            <person name="Margarido G.R.A."/>
            <person name="Almeida C.A."/>
            <person name="Ferrarezi J.A."/>
            <person name="Labate C.A."/>
        </authorList>
    </citation>
    <scope>NUCLEOTIDE SEQUENCE</scope>
    <source>
        <strain evidence="1">MF-1</strain>
    </source>
</reference>
<name>A0A9Q3FAR3_9BASI</name>
<dbReference type="AlphaFoldDB" id="A0A9Q3FAR3"/>
<sequence length="67" mass="7574">MHVLRYLRGTSNVCISYKQGVIHEAVAYSNADWGNCQVTFTTCHLNITQGVLSLECYILVRRSHQSS</sequence>
<comment type="caution">
    <text evidence="1">The sequence shown here is derived from an EMBL/GenBank/DDBJ whole genome shotgun (WGS) entry which is preliminary data.</text>
</comment>
<dbReference type="Proteomes" id="UP000765509">
    <property type="component" value="Unassembled WGS sequence"/>
</dbReference>
<accession>A0A9Q3FAR3</accession>
<dbReference type="EMBL" id="AVOT02041364">
    <property type="protein sequence ID" value="MBW0536673.1"/>
    <property type="molecule type" value="Genomic_DNA"/>
</dbReference>
<proteinExistence type="predicted"/>
<evidence type="ECO:0000313" key="2">
    <source>
        <dbReference type="Proteomes" id="UP000765509"/>
    </source>
</evidence>
<protein>
    <submittedName>
        <fullName evidence="1">Uncharacterized protein</fullName>
    </submittedName>
</protein>
<evidence type="ECO:0000313" key="1">
    <source>
        <dbReference type="EMBL" id="MBW0536673.1"/>
    </source>
</evidence>